<dbReference type="InterPro" id="IPR050639">
    <property type="entry name" value="SSR_resolvase"/>
</dbReference>
<dbReference type="GO" id="GO:0003677">
    <property type="term" value="F:DNA binding"/>
    <property type="evidence" value="ECO:0007669"/>
    <property type="project" value="UniProtKB-KW"/>
</dbReference>
<dbReference type="PANTHER" id="PTHR30461:SF2">
    <property type="entry name" value="SERINE RECOMBINASE PINE-RELATED"/>
    <property type="match status" value="1"/>
</dbReference>
<dbReference type="PROSITE" id="PS00398">
    <property type="entry name" value="RECOMBINASES_2"/>
    <property type="match status" value="1"/>
</dbReference>
<evidence type="ECO:0000313" key="7">
    <source>
        <dbReference type="EMBL" id="KDE60975.1"/>
    </source>
</evidence>
<gene>
    <name evidence="7" type="ORF">FUSO3_11480</name>
</gene>
<reference evidence="7 8" key="1">
    <citation type="submission" date="2014-01" db="EMBL/GenBank/DDBJ databases">
        <title>Comparative genomics of Fusobacterium necrophorum wild isolates.</title>
        <authorList>
            <person name="Kittichotirat W."/>
            <person name="Bumgarner R.E."/>
            <person name="Lawrence P."/>
        </authorList>
    </citation>
    <scope>NUCLEOTIDE SEQUENCE [LARGE SCALE GENOMIC DNA]</scope>
    <source>
        <strain evidence="7 8">BL</strain>
    </source>
</reference>
<feature type="domain" description="Resolvase/invertase-type recombinase catalytic" evidence="6">
    <location>
        <begin position="2"/>
        <end position="121"/>
    </location>
</feature>
<evidence type="ECO:0000256" key="3">
    <source>
        <dbReference type="ARBA" id="ARBA00023172"/>
    </source>
</evidence>
<dbReference type="InterPro" id="IPR036162">
    <property type="entry name" value="Resolvase-like_N_sf"/>
</dbReference>
<keyword evidence="1" id="KW-0229">DNA integration</keyword>
<comment type="caution">
    <text evidence="7">The sequence shown here is derived from an EMBL/GenBank/DDBJ whole genome shotgun (WGS) entry which is preliminary data.</text>
</comment>
<protein>
    <submittedName>
        <fullName evidence="7">Recombinase</fullName>
    </submittedName>
</protein>
<evidence type="ECO:0000256" key="2">
    <source>
        <dbReference type="ARBA" id="ARBA00023125"/>
    </source>
</evidence>
<dbReference type="SMART" id="SM00857">
    <property type="entry name" value="Resolvase"/>
    <property type="match status" value="1"/>
</dbReference>
<dbReference type="AlphaFoldDB" id="A0AB73BTD4"/>
<dbReference type="Pfam" id="PF00239">
    <property type="entry name" value="Resolvase"/>
    <property type="match status" value="1"/>
</dbReference>
<dbReference type="PROSITE" id="PS51736">
    <property type="entry name" value="RECOMBINASES_3"/>
    <property type="match status" value="1"/>
</dbReference>
<evidence type="ECO:0000259" key="6">
    <source>
        <dbReference type="PROSITE" id="PS51736"/>
    </source>
</evidence>
<dbReference type="CDD" id="cd03768">
    <property type="entry name" value="SR_ResInv"/>
    <property type="match status" value="1"/>
</dbReference>
<accession>A0AB73BTD4</accession>
<name>A0AB73BTD4_9FUSO</name>
<dbReference type="InterPro" id="IPR006118">
    <property type="entry name" value="Recombinase_CS"/>
</dbReference>
<keyword evidence="3" id="KW-0233">DNA recombination</keyword>
<dbReference type="SUPFAM" id="SSF53041">
    <property type="entry name" value="Resolvase-like"/>
    <property type="match status" value="1"/>
</dbReference>
<dbReference type="GO" id="GO:0000150">
    <property type="term" value="F:DNA strand exchange activity"/>
    <property type="evidence" value="ECO:0007669"/>
    <property type="project" value="InterPro"/>
</dbReference>
<keyword evidence="2" id="KW-0238">DNA-binding</keyword>
<evidence type="ECO:0000256" key="5">
    <source>
        <dbReference type="PROSITE-ProRule" id="PRU10137"/>
    </source>
</evidence>
<organism evidence="7 8">
    <name type="scientific">Fusobacterium necrophorum BL</name>
    <dbReference type="NCBI Taxonomy" id="1441732"/>
    <lineage>
        <taxon>Bacteria</taxon>
        <taxon>Fusobacteriati</taxon>
        <taxon>Fusobacteriota</taxon>
        <taxon>Fusobacteriia</taxon>
        <taxon>Fusobacteriales</taxon>
        <taxon>Fusobacteriaceae</taxon>
        <taxon>Fusobacterium</taxon>
    </lineage>
</organism>
<dbReference type="InterPro" id="IPR006119">
    <property type="entry name" value="Resolv_N"/>
</dbReference>
<evidence type="ECO:0000256" key="4">
    <source>
        <dbReference type="PIRSR" id="PIRSR606118-50"/>
    </source>
</evidence>
<dbReference type="PROSITE" id="PS00397">
    <property type="entry name" value="RECOMBINASES_1"/>
    <property type="match status" value="1"/>
</dbReference>
<sequence length="121" mass="14010">MKKYGYIRVSSNTQDETRQRKAMLKKFVLPENIFLDRASGKNFIGRSEWAKMLAKVVIGDVIVIKELDRLGRNNNKIKENYKLIKDKGVFLEFIDEPILNTYGKSTLEIELIQPLVLHLLG</sequence>
<proteinExistence type="predicted"/>
<evidence type="ECO:0000256" key="1">
    <source>
        <dbReference type="ARBA" id="ARBA00022908"/>
    </source>
</evidence>
<feature type="active site" description="O-(5'-phospho-DNA)-serine intermediate" evidence="4 5">
    <location>
        <position position="10"/>
    </location>
</feature>
<dbReference type="Proteomes" id="UP000027473">
    <property type="component" value="Unassembled WGS sequence"/>
</dbReference>
<dbReference type="PANTHER" id="PTHR30461">
    <property type="entry name" value="DNA-INVERTASE FROM LAMBDOID PROPHAGE"/>
    <property type="match status" value="1"/>
</dbReference>
<evidence type="ECO:0000313" key="8">
    <source>
        <dbReference type="Proteomes" id="UP000027473"/>
    </source>
</evidence>
<dbReference type="GO" id="GO:0015074">
    <property type="term" value="P:DNA integration"/>
    <property type="evidence" value="ECO:0007669"/>
    <property type="project" value="UniProtKB-KW"/>
</dbReference>
<dbReference type="EMBL" id="JAAC01000210">
    <property type="protein sequence ID" value="KDE60975.1"/>
    <property type="molecule type" value="Genomic_DNA"/>
</dbReference>
<dbReference type="Gene3D" id="3.40.50.1390">
    <property type="entry name" value="Resolvase, N-terminal catalytic domain"/>
    <property type="match status" value="1"/>
</dbReference>